<feature type="region of interest" description="Disordered" evidence="1">
    <location>
        <begin position="1"/>
        <end position="45"/>
    </location>
</feature>
<dbReference type="OrthoDB" id="4487196at2759"/>
<reference evidence="2 3" key="1">
    <citation type="submission" date="2019-08" db="EMBL/GenBank/DDBJ databases">
        <title>The genome sequence of a newly discovered highly antifungal drug resistant Aspergillus species, Aspergillus tanneri NIH 1004.</title>
        <authorList>
            <person name="Mounaud S."/>
            <person name="Singh I."/>
            <person name="Joardar V."/>
            <person name="Pakala S."/>
            <person name="Pakala S."/>
            <person name="Venepally P."/>
            <person name="Chung J.K."/>
            <person name="Losada L."/>
            <person name="Nierman W.C."/>
        </authorList>
    </citation>
    <scope>NUCLEOTIDE SEQUENCE [LARGE SCALE GENOMIC DNA]</scope>
    <source>
        <strain evidence="2 3">NIH1004</strain>
    </source>
</reference>
<accession>A0A5M9M9Z9</accession>
<dbReference type="AlphaFoldDB" id="A0A5M9M9Z9"/>
<dbReference type="Proteomes" id="UP000324241">
    <property type="component" value="Unassembled WGS sequence"/>
</dbReference>
<sequence>MKRVETRVQQFRGSESISLTRPWNTTRNHAFRPMPGPRALETASTPAHVSEYMGKNVREPSDIYRAWKPISANEIATTTNNDTTKLVEGTAHLSAYGGKHEEESPINLRRLS</sequence>
<feature type="compositionally biased region" description="Polar residues" evidence="1">
    <location>
        <begin position="7"/>
        <end position="28"/>
    </location>
</feature>
<comment type="caution">
    <text evidence="2">The sequence shown here is derived from an EMBL/GenBank/DDBJ whole genome shotgun (WGS) entry which is preliminary data.</text>
</comment>
<dbReference type="GeneID" id="54324673"/>
<name>A0A5M9M9Z9_9EURO</name>
<protein>
    <submittedName>
        <fullName evidence="2">Uncharacterized protein</fullName>
    </submittedName>
</protein>
<dbReference type="RefSeq" id="XP_033420731.1">
    <property type="nucleotide sequence ID" value="XM_033566666.1"/>
</dbReference>
<organism evidence="2 3">
    <name type="scientific">Aspergillus tanneri</name>
    <dbReference type="NCBI Taxonomy" id="1220188"/>
    <lineage>
        <taxon>Eukaryota</taxon>
        <taxon>Fungi</taxon>
        <taxon>Dikarya</taxon>
        <taxon>Ascomycota</taxon>
        <taxon>Pezizomycotina</taxon>
        <taxon>Eurotiomycetes</taxon>
        <taxon>Eurotiomycetidae</taxon>
        <taxon>Eurotiales</taxon>
        <taxon>Aspergillaceae</taxon>
        <taxon>Aspergillus</taxon>
        <taxon>Aspergillus subgen. Circumdati</taxon>
    </lineage>
</organism>
<gene>
    <name evidence="2" type="ORF">ATNIH1004_001971</name>
</gene>
<proteinExistence type="predicted"/>
<dbReference type="EMBL" id="QUQM01000013">
    <property type="protein sequence ID" value="KAA8641369.1"/>
    <property type="molecule type" value="Genomic_DNA"/>
</dbReference>
<evidence type="ECO:0000313" key="2">
    <source>
        <dbReference type="EMBL" id="KAA8641369.1"/>
    </source>
</evidence>
<evidence type="ECO:0000313" key="3">
    <source>
        <dbReference type="Proteomes" id="UP000324241"/>
    </source>
</evidence>
<evidence type="ECO:0000256" key="1">
    <source>
        <dbReference type="SAM" id="MobiDB-lite"/>
    </source>
</evidence>